<evidence type="ECO:0000259" key="6">
    <source>
        <dbReference type="PROSITE" id="PS51736"/>
    </source>
</evidence>
<feature type="non-terminal residue" evidence="7">
    <location>
        <position position="94"/>
    </location>
</feature>
<accession>A0A0A3XER0</accession>
<dbReference type="RefSeq" id="WP_041961073.1">
    <property type="nucleotide sequence ID" value="NZ_JRPN01000164.1"/>
</dbReference>
<reference evidence="7 8" key="1">
    <citation type="submission" date="2014-09" db="EMBL/GenBank/DDBJ databases">
        <title>Draft genome of Bradyrhizobium japonicum Is-34.</title>
        <authorList>
            <person name="Tsurumaru H."/>
            <person name="Yamakawa T."/>
            <person name="Hashimoto S."/>
            <person name="Okizaki K."/>
            <person name="Kanesaki Y."/>
            <person name="Yoshikawa H."/>
            <person name="Yajima S."/>
        </authorList>
    </citation>
    <scope>NUCLEOTIDE SEQUENCE [LARGE SCALE GENOMIC DNA]</scope>
    <source>
        <strain evidence="7 8">Is-34</strain>
    </source>
</reference>
<name>A0A0A3XER0_BRAJP</name>
<dbReference type="PANTHER" id="PTHR30461">
    <property type="entry name" value="DNA-INVERTASE FROM LAMBDOID PROPHAGE"/>
    <property type="match status" value="1"/>
</dbReference>
<proteinExistence type="predicted"/>
<evidence type="ECO:0000313" key="8">
    <source>
        <dbReference type="Proteomes" id="UP000030377"/>
    </source>
</evidence>
<dbReference type="AlphaFoldDB" id="A0A0A3XER0"/>
<dbReference type="CDD" id="cd00338">
    <property type="entry name" value="Ser_Recombinase"/>
    <property type="match status" value="1"/>
</dbReference>
<evidence type="ECO:0000256" key="5">
    <source>
        <dbReference type="PROSITE-ProRule" id="PRU10137"/>
    </source>
</evidence>
<sequence length="94" mass="10882">MVGIYARVSTEEQAKSGFSLQDQVRECRKKAGTDQIIEYVDEGVSGEFLDRPALSQLRYDVRNGLIDKIVCFDPDRLSRKLMNQLLITDEWEQR</sequence>
<dbReference type="SMART" id="SM00857">
    <property type="entry name" value="Resolvase"/>
    <property type="match status" value="1"/>
</dbReference>
<evidence type="ECO:0000256" key="1">
    <source>
        <dbReference type="ARBA" id="ARBA00022908"/>
    </source>
</evidence>
<dbReference type="Gene3D" id="3.40.50.1390">
    <property type="entry name" value="Resolvase, N-terminal catalytic domain"/>
    <property type="match status" value="1"/>
</dbReference>
<dbReference type="PROSITE" id="PS51736">
    <property type="entry name" value="RECOMBINASES_3"/>
    <property type="match status" value="1"/>
</dbReference>
<organism evidence="7 8">
    <name type="scientific">Bradyrhizobium japonicum</name>
    <dbReference type="NCBI Taxonomy" id="375"/>
    <lineage>
        <taxon>Bacteria</taxon>
        <taxon>Pseudomonadati</taxon>
        <taxon>Pseudomonadota</taxon>
        <taxon>Alphaproteobacteria</taxon>
        <taxon>Hyphomicrobiales</taxon>
        <taxon>Nitrobacteraceae</taxon>
        <taxon>Bradyrhizobium</taxon>
    </lineage>
</organism>
<dbReference type="InterPro" id="IPR006119">
    <property type="entry name" value="Resolv_N"/>
</dbReference>
<comment type="caution">
    <text evidence="7">The sequence shown here is derived from an EMBL/GenBank/DDBJ whole genome shotgun (WGS) entry which is preliminary data.</text>
</comment>
<keyword evidence="3" id="KW-0233">DNA recombination</keyword>
<dbReference type="GO" id="GO:0003677">
    <property type="term" value="F:DNA binding"/>
    <property type="evidence" value="ECO:0007669"/>
    <property type="project" value="UniProtKB-KW"/>
</dbReference>
<evidence type="ECO:0000313" key="7">
    <source>
        <dbReference type="EMBL" id="KGT72800.1"/>
    </source>
</evidence>
<dbReference type="InterPro" id="IPR050639">
    <property type="entry name" value="SSR_resolvase"/>
</dbReference>
<dbReference type="Pfam" id="PF00239">
    <property type="entry name" value="Resolvase"/>
    <property type="match status" value="1"/>
</dbReference>
<dbReference type="PANTHER" id="PTHR30461:SF23">
    <property type="entry name" value="DNA RECOMBINASE-RELATED"/>
    <property type="match status" value="1"/>
</dbReference>
<dbReference type="SUPFAM" id="SSF53041">
    <property type="entry name" value="Resolvase-like"/>
    <property type="match status" value="1"/>
</dbReference>
<dbReference type="InterPro" id="IPR006118">
    <property type="entry name" value="Recombinase_CS"/>
</dbReference>
<evidence type="ECO:0000256" key="4">
    <source>
        <dbReference type="PIRSR" id="PIRSR606118-50"/>
    </source>
</evidence>
<dbReference type="PROSITE" id="PS00397">
    <property type="entry name" value="RECOMBINASES_1"/>
    <property type="match status" value="1"/>
</dbReference>
<gene>
    <name evidence="7" type="ORF">MA20_48180</name>
</gene>
<keyword evidence="2" id="KW-0238">DNA-binding</keyword>
<dbReference type="GO" id="GO:0015074">
    <property type="term" value="P:DNA integration"/>
    <property type="evidence" value="ECO:0007669"/>
    <property type="project" value="UniProtKB-KW"/>
</dbReference>
<evidence type="ECO:0000256" key="3">
    <source>
        <dbReference type="ARBA" id="ARBA00023172"/>
    </source>
</evidence>
<evidence type="ECO:0000256" key="2">
    <source>
        <dbReference type="ARBA" id="ARBA00023125"/>
    </source>
</evidence>
<keyword evidence="1" id="KW-0229">DNA integration</keyword>
<dbReference type="EMBL" id="JRPN01000164">
    <property type="protein sequence ID" value="KGT72800.1"/>
    <property type="molecule type" value="Genomic_DNA"/>
</dbReference>
<dbReference type="GO" id="GO:0000150">
    <property type="term" value="F:DNA strand exchange activity"/>
    <property type="evidence" value="ECO:0007669"/>
    <property type="project" value="InterPro"/>
</dbReference>
<dbReference type="InterPro" id="IPR036162">
    <property type="entry name" value="Resolvase-like_N_sf"/>
</dbReference>
<dbReference type="Proteomes" id="UP000030377">
    <property type="component" value="Unassembled WGS sequence"/>
</dbReference>
<feature type="active site" description="O-(5'-phospho-DNA)-serine intermediate" evidence="4 5">
    <location>
        <position position="9"/>
    </location>
</feature>
<protein>
    <submittedName>
        <fullName evidence="7">DNA recombinase</fullName>
    </submittedName>
</protein>
<feature type="domain" description="Resolvase/invertase-type recombinase catalytic" evidence="6">
    <location>
        <begin position="1"/>
        <end position="94"/>
    </location>
</feature>